<dbReference type="AlphaFoldDB" id="A0A0C1YFE0"/>
<dbReference type="EMBL" id="JTHE02000003">
    <property type="protein sequence ID" value="NEV67345.1"/>
    <property type="molecule type" value="Genomic_DNA"/>
</dbReference>
<evidence type="ECO:0000313" key="1">
    <source>
        <dbReference type="EMBL" id="NEV67345.1"/>
    </source>
</evidence>
<organism evidence="1">
    <name type="scientific">Lyngbya confervoides BDU141951</name>
    <dbReference type="NCBI Taxonomy" id="1574623"/>
    <lineage>
        <taxon>Bacteria</taxon>
        <taxon>Bacillati</taxon>
        <taxon>Cyanobacteriota</taxon>
        <taxon>Cyanophyceae</taxon>
        <taxon>Oscillatoriophycideae</taxon>
        <taxon>Oscillatoriales</taxon>
        <taxon>Microcoleaceae</taxon>
        <taxon>Lyngbya</taxon>
    </lineage>
</organism>
<accession>A0A0C1YFE0</accession>
<name>A0A0C1YFE0_9CYAN</name>
<reference evidence="1" key="2">
    <citation type="journal article" date="2015" name="Genome Announc.">
        <title>Draft Genome Sequence of Filamentous Marine Cyanobacterium Lyngbya confervoides Strain BDU141951.</title>
        <authorList>
            <person name="Chandrababunaidu M.M."/>
            <person name="Sen D."/>
            <person name="Tripathy S."/>
        </authorList>
    </citation>
    <scope>NUCLEOTIDE SEQUENCE</scope>
    <source>
        <strain evidence="1">BDU141951</strain>
    </source>
</reference>
<reference evidence="1" key="3">
    <citation type="submission" date="2020-02" db="EMBL/GenBank/DDBJ databases">
        <authorList>
            <person name="Sarangi A.N."/>
            <person name="Ghosh S."/>
            <person name="Mukherjee M."/>
            <person name="Tripathy S."/>
        </authorList>
    </citation>
    <scope>NUCLEOTIDE SEQUENCE</scope>
    <source>
        <strain evidence="1">BDU141951</strain>
    </source>
</reference>
<reference evidence="1" key="1">
    <citation type="submission" date="2014-11" db="EMBL/GenBank/DDBJ databases">
        <authorList>
            <person name="Malar M.C."/>
            <person name="Sen D."/>
            <person name="Tripathy S."/>
        </authorList>
    </citation>
    <scope>NUCLEOTIDE SEQUENCE</scope>
    <source>
        <strain evidence="1">BDU141951</strain>
    </source>
</reference>
<protein>
    <submittedName>
        <fullName evidence="1">Uncharacterized protein</fullName>
    </submittedName>
</protein>
<comment type="caution">
    <text evidence="1">The sequence shown here is derived from an EMBL/GenBank/DDBJ whole genome shotgun (WGS) entry which is preliminary data.</text>
</comment>
<proteinExistence type="predicted"/>
<gene>
    <name evidence="1" type="ORF">QQ91_009485</name>
</gene>
<sequence length="65" mass="7165">MLVVMMKDQLLAPTAVCQTCLMADQGGQPRFHHGRLTCGRSLTNLQEGQPPQYECQMGFKIADIG</sequence>